<dbReference type="InterPro" id="IPR002877">
    <property type="entry name" value="RNA_MeTrfase_FtsJ_dom"/>
</dbReference>
<keyword evidence="1 3" id="KW-0694">RNA-binding</keyword>
<dbReference type="GO" id="GO:0032259">
    <property type="term" value="P:methylation"/>
    <property type="evidence" value="ECO:0007669"/>
    <property type="project" value="InterPro"/>
</dbReference>
<dbReference type="GO" id="GO:0003723">
    <property type="term" value="F:RNA binding"/>
    <property type="evidence" value="ECO:0007669"/>
    <property type="project" value="UniProtKB-KW"/>
</dbReference>
<organism evidence="5 6">
    <name type="scientific">Bifidobacterium asteroides</name>
    <dbReference type="NCBI Taxonomy" id="1684"/>
    <lineage>
        <taxon>Bacteria</taxon>
        <taxon>Bacillati</taxon>
        <taxon>Actinomycetota</taxon>
        <taxon>Actinomycetes</taxon>
        <taxon>Bifidobacteriales</taxon>
        <taxon>Bifidobacteriaceae</taxon>
        <taxon>Bifidobacterium</taxon>
    </lineage>
</organism>
<dbReference type="OrthoDB" id="9784736at2"/>
<dbReference type="EMBL" id="JWME01000011">
    <property type="protein sequence ID" value="KJY49673.1"/>
    <property type="molecule type" value="Genomic_DNA"/>
</dbReference>
<dbReference type="Pfam" id="PF01728">
    <property type="entry name" value="FtsJ"/>
    <property type="match status" value="1"/>
</dbReference>
<dbReference type="PANTHER" id="PTHR32319:SF0">
    <property type="entry name" value="BACTERIAL HEMOLYSIN-LIKE PROTEIN"/>
    <property type="match status" value="1"/>
</dbReference>
<dbReference type="PANTHER" id="PTHR32319">
    <property type="entry name" value="BACTERIAL HEMOLYSIN-LIKE PROTEIN"/>
    <property type="match status" value="1"/>
</dbReference>
<dbReference type="Gene3D" id="3.10.290.10">
    <property type="entry name" value="RNA-binding S4 domain"/>
    <property type="match status" value="1"/>
</dbReference>
<dbReference type="PATRIC" id="fig|1684.4.peg.1066"/>
<dbReference type="SUPFAM" id="SSF55174">
    <property type="entry name" value="Alpha-L RNA-binding motif"/>
    <property type="match status" value="1"/>
</dbReference>
<comment type="caution">
    <text evidence="5">The sequence shown here is derived from an EMBL/GenBank/DDBJ whole genome shotgun (WGS) entry which is preliminary data.</text>
</comment>
<evidence type="ECO:0000256" key="1">
    <source>
        <dbReference type="ARBA" id="ARBA00022884"/>
    </source>
</evidence>
<dbReference type="AlphaFoldDB" id="A0A0F4KUE8"/>
<dbReference type="InterPro" id="IPR029063">
    <property type="entry name" value="SAM-dependent_MTases_sf"/>
</dbReference>
<dbReference type="InterPro" id="IPR004538">
    <property type="entry name" value="Hemolysin_A/TlyA"/>
</dbReference>
<proteinExistence type="inferred from homology"/>
<dbReference type="Proteomes" id="UP000033648">
    <property type="component" value="Unassembled WGS sequence"/>
</dbReference>
<dbReference type="PROSITE" id="PS50889">
    <property type="entry name" value="S4"/>
    <property type="match status" value="1"/>
</dbReference>
<dbReference type="GO" id="GO:0008168">
    <property type="term" value="F:methyltransferase activity"/>
    <property type="evidence" value="ECO:0007669"/>
    <property type="project" value="InterPro"/>
</dbReference>
<feature type="domain" description="RNA-binding S4" evidence="4">
    <location>
        <begin position="23"/>
        <end position="87"/>
    </location>
</feature>
<comment type="similarity">
    <text evidence="2">Belongs to the TlyA family.</text>
</comment>
<dbReference type="NCBIfam" id="TIGR00478">
    <property type="entry name" value="tly"/>
    <property type="match status" value="1"/>
</dbReference>
<dbReference type="InterPro" id="IPR002942">
    <property type="entry name" value="S4_RNA-bd"/>
</dbReference>
<protein>
    <submittedName>
        <fullName evidence="5">Hemolysin A</fullName>
    </submittedName>
</protein>
<accession>A0A0F4KUE8</accession>
<dbReference type="Pfam" id="PF01479">
    <property type="entry name" value="S4"/>
    <property type="match status" value="1"/>
</dbReference>
<gene>
    <name evidence="5" type="ORF">JF69_09800</name>
</gene>
<sequence length="269" mass="29371">MNDEDTVVSAGDGRRRTVAHTRDRLDRILPAQGLTDSRARAQALIRQGRVTVNDHLASKPAQSVQPGDVILLDPGDDYASRGALKLEGALTTFAAQGMPDPRDRLCLDIGASTGGFTDVLLRHGARRVIALDVGHGQLLERIAADPRVVDMSGVNIREVQSGDLPYRPEYVVSDVSFISLTYVIPVLPRLLAPAANCLLLVKPQFEVGRSLLGHHGIVTDEDRRHEALERVLACAREHEFVVRATMPSPITGAHGNVEYLLWLSWSQSD</sequence>
<reference evidence="5 6" key="1">
    <citation type="submission" date="2014-12" db="EMBL/GenBank/DDBJ databases">
        <title>Comparative genomics of the lactic acid bacteria isolated from the honey bee gut.</title>
        <authorList>
            <person name="Ellegaard K.M."/>
            <person name="Tamarit D."/>
            <person name="Javelind E."/>
            <person name="Olofsson T."/>
            <person name="Andersson S.G."/>
            <person name="Vasquez A."/>
        </authorList>
    </citation>
    <scope>NUCLEOTIDE SEQUENCE [LARGE SCALE GENOMIC DNA]</scope>
    <source>
        <strain evidence="5 6">Bin2</strain>
    </source>
</reference>
<dbReference type="CDD" id="cd02440">
    <property type="entry name" value="AdoMet_MTases"/>
    <property type="match status" value="1"/>
</dbReference>
<evidence type="ECO:0000256" key="2">
    <source>
        <dbReference type="ARBA" id="ARBA00029460"/>
    </source>
</evidence>
<dbReference type="SMART" id="SM00363">
    <property type="entry name" value="S4"/>
    <property type="match status" value="1"/>
</dbReference>
<dbReference type="InterPro" id="IPR036986">
    <property type="entry name" value="S4_RNA-bd_sf"/>
</dbReference>
<dbReference type="Gene3D" id="3.40.50.150">
    <property type="entry name" value="Vaccinia Virus protein VP39"/>
    <property type="match status" value="1"/>
</dbReference>
<evidence type="ECO:0000313" key="6">
    <source>
        <dbReference type="Proteomes" id="UP000033648"/>
    </source>
</evidence>
<dbReference type="InterPro" id="IPR047048">
    <property type="entry name" value="TlyA"/>
</dbReference>
<dbReference type="SUPFAM" id="SSF53335">
    <property type="entry name" value="S-adenosyl-L-methionine-dependent methyltransferases"/>
    <property type="match status" value="1"/>
</dbReference>
<evidence type="ECO:0000259" key="4">
    <source>
        <dbReference type="SMART" id="SM00363"/>
    </source>
</evidence>
<dbReference type="PIRSF" id="PIRSF005578">
    <property type="entry name" value="TlyA"/>
    <property type="match status" value="1"/>
</dbReference>
<evidence type="ECO:0000256" key="3">
    <source>
        <dbReference type="PROSITE-ProRule" id="PRU00182"/>
    </source>
</evidence>
<dbReference type="CDD" id="cd00165">
    <property type="entry name" value="S4"/>
    <property type="match status" value="1"/>
</dbReference>
<name>A0A0F4KUE8_9BIFI</name>
<evidence type="ECO:0000313" key="5">
    <source>
        <dbReference type="EMBL" id="KJY49673.1"/>
    </source>
</evidence>